<dbReference type="Gene3D" id="3.40.50.300">
    <property type="entry name" value="P-loop containing nucleotide triphosphate hydrolases"/>
    <property type="match status" value="1"/>
</dbReference>
<evidence type="ECO:0000313" key="2">
    <source>
        <dbReference type="Proteomes" id="UP000027195"/>
    </source>
</evidence>
<dbReference type="SUPFAM" id="SSF52540">
    <property type="entry name" value="P-loop containing nucleoside triphosphate hydrolases"/>
    <property type="match status" value="1"/>
</dbReference>
<name>A0A067MYU5_BOTB1</name>
<feature type="non-terminal residue" evidence="1">
    <location>
        <position position="1"/>
    </location>
</feature>
<dbReference type="InParanoid" id="A0A067MYU5"/>
<dbReference type="Pfam" id="PF13604">
    <property type="entry name" value="AAA_30"/>
    <property type="match status" value="1"/>
</dbReference>
<proteinExistence type="predicted"/>
<organism evidence="1 2">
    <name type="scientific">Botryobasidium botryosum (strain FD-172 SS1)</name>
    <dbReference type="NCBI Taxonomy" id="930990"/>
    <lineage>
        <taxon>Eukaryota</taxon>
        <taxon>Fungi</taxon>
        <taxon>Dikarya</taxon>
        <taxon>Basidiomycota</taxon>
        <taxon>Agaricomycotina</taxon>
        <taxon>Agaricomycetes</taxon>
        <taxon>Cantharellales</taxon>
        <taxon>Botryobasidiaceae</taxon>
        <taxon>Botryobasidium</taxon>
    </lineage>
</organism>
<dbReference type="EMBL" id="KL198025">
    <property type="protein sequence ID" value="KDQ17082.1"/>
    <property type="molecule type" value="Genomic_DNA"/>
</dbReference>
<accession>A0A067MYU5</accession>
<dbReference type="HOGENOM" id="CLU_141753_0_0_1"/>
<dbReference type="OrthoDB" id="6513042at2759"/>
<dbReference type="InterPro" id="IPR027417">
    <property type="entry name" value="P-loop_NTPase"/>
</dbReference>
<feature type="non-terminal residue" evidence="1">
    <location>
        <position position="110"/>
    </location>
</feature>
<evidence type="ECO:0008006" key="3">
    <source>
        <dbReference type="Google" id="ProtNLM"/>
    </source>
</evidence>
<protein>
    <recommendedName>
        <fullName evidence="3">DNA2/NAM7 helicase helicase domain-containing protein</fullName>
    </recommendedName>
</protein>
<keyword evidence="2" id="KW-1185">Reference proteome</keyword>
<dbReference type="AlphaFoldDB" id="A0A067MYU5"/>
<evidence type="ECO:0000313" key="1">
    <source>
        <dbReference type="EMBL" id="KDQ17082.1"/>
    </source>
</evidence>
<reference evidence="2" key="1">
    <citation type="journal article" date="2014" name="Proc. Natl. Acad. Sci. U.S.A.">
        <title>Extensive sampling of basidiomycete genomes demonstrates inadequacy of the white-rot/brown-rot paradigm for wood decay fungi.</title>
        <authorList>
            <person name="Riley R."/>
            <person name="Salamov A.A."/>
            <person name="Brown D.W."/>
            <person name="Nagy L.G."/>
            <person name="Floudas D."/>
            <person name="Held B.W."/>
            <person name="Levasseur A."/>
            <person name="Lombard V."/>
            <person name="Morin E."/>
            <person name="Otillar R."/>
            <person name="Lindquist E.A."/>
            <person name="Sun H."/>
            <person name="LaButti K.M."/>
            <person name="Schmutz J."/>
            <person name="Jabbour D."/>
            <person name="Luo H."/>
            <person name="Baker S.E."/>
            <person name="Pisabarro A.G."/>
            <person name="Walton J.D."/>
            <person name="Blanchette R.A."/>
            <person name="Henrissat B."/>
            <person name="Martin F."/>
            <person name="Cullen D."/>
            <person name="Hibbett D.S."/>
            <person name="Grigoriev I.V."/>
        </authorList>
    </citation>
    <scope>NUCLEOTIDE SEQUENCE [LARGE SCALE GENOMIC DNA]</scope>
    <source>
        <strain evidence="2">FD-172 SS1</strain>
    </source>
</reference>
<gene>
    <name evidence="1" type="ORF">BOTBODRAFT_97463</name>
</gene>
<dbReference type="STRING" id="930990.A0A067MYU5"/>
<sequence>GPPGTGKTRTIAAAIKAWETQSVPVWVVAQSNVGVKRIAETLAKHECKFVLIVSKEFHFEWHEHIYRKVEKCVIRTDELPKDLVAMERLLRGISVILCTVESLSNPSFRD</sequence>
<dbReference type="Proteomes" id="UP000027195">
    <property type="component" value="Unassembled WGS sequence"/>
</dbReference>